<protein>
    <submittedName>
        <fullName evidence="2">Uncharacterized protein</fullName>
    </submittedName>
</protein>
<keyword evidence="3" id="KW-1185">Reference proteome</keyword>
<name>A0A395IGT7_9HELO</name>
<evidence type="ECO:0000256" key="1">
    <source>
        <dbReference type="SAM" id="Coils"/>
    </source>
</evidence>
<dbReference type="SUPFAM" id="SSF90257">
    <property type="entry name" value="Myosin rod fragments"/>
    <property type="match status" value="1"/>
</dbReference>
<sequence>MGESQSGDSWALKMVKMNTRHELHPFGEAPGPSGIETDPELRRVLQLSLEENAELQEKYNSALAIIERMQSNHKIELQQERDDLSATLQQRENQIQDKEWMLGLFREKVRCLSIKCDTQACCKPEHVTLMEQKEEVSKLLYLEKDRYEALHAKHASLDSIYQDTQGLLEEEQKKNVGLVSGHGKLTKEHQRLHSDHEELRALFKNQKPFVDVGVAIRLRWLENIPFYVCGPKW</sequence>
<feature type="coiled-coil region" evidence="1">
    <location>
        <begin position="52"/>
        <end position="94"/>
    </location>
</feature>
<dbReference type="AlphaFoldDB" id="A0A395IGT7"/>
<accession>A0A395IGT7</accession>
<comment type="caution">
    <text evidence="2">The sequence shown here is derived from an EMBL/GenBank/DDBJ whole genome shotgun (WGS) entry which is preliminary data.</text>
</comment>
<dbReference type="OrthoDB" id="3565171at2759"/>
<dbReference type="EMBL" id="QKRW01000078">
    <property type="protein sequence ID" value="RAL58553.1"/>
    <property type="molecule type" value="Genomic_DNA"/>
</dbReference>
<dbReference type="Proteomes" id="UP000249056">
    <property type="component" value="Unassembled WGS sequence"/>
</dbReference>
<gene>
    <name evidence="2" type="ORF">DID88_004001</name>
</gene>
<proteinExistence type="predicted"/>
<reference evidence="2 3" key="1">
    <citation type="submission" date="2018-06" db="EMBL/GenBank/DDBJ databases">
        <title>Genome Sequence of the Brown Rot Fungal Pathogen Monilinia fructigena.</title>
        <authorList>
            <person name="Landi L."/>
            <person name="De Miccolis Angelini R.M."/>
            <person name="Pollastro S."/>
            <person name="Abate D."/>
            <person name="Faretra F."/>
            <person name="Romanazzi G."/>
        </authorList>
    </citation>
    <scope>NUCLEOTIDE SEQUENCE [LARGE SCALE GENOMIC DNA]</scope>
    <source>
        <strain evidence="2 3">Mfrg269</strain>
    </source>
</reference>
<evidence type="ECO:0000313" key="2">
    <source>
        <dbReference type="EMBL" id="RAL58553.1"/>
    </source>
</evidence>
<evidence type="ECO:0000313" key="3">
    <source>
        <dbReference type="Proteomes" id="UP000249056"/>
    </source>
</evidence>
<organism evidence="2 3">
    <name type="scientific">Monilinia fructigena</name>
    <dbReference type="NCBI Taxonomy" id="38457"/>
    <lineage>
        <taxon>Eukaryota</taxon>
        <taxon>Fungi</taxon>
        <taxon>Dikarya</taxon>
        <taxon>Ascomycota</taxon>
        <taxon>Pezizomycotina</taxon>
        <taxon>Leotiomycetes</taxon>
        <taxon>Helotiales</taxon>
        <taxon>Sclerotiniaceae</taxon>
        <taxon>Monilinia</taxon>
    </lineage>
</organism>
<keyword evidence="1" id="KW-0175">Coiled coil</keyword>